<organism evidence="2 3">
    <name type="scientific">Sphingobium indicum (strain DSM 16412 / CCM 7286 / MTCC 6364 / B90A)</name>
    <dbReference type="NCBI Taxonomy" id="861109"/>
    <lineage>
        <taxon>Bacteria</taxon>
        <taxon>Pseudomonadati</taxon>
        <taxon>Pseudomonadota</taxon>
        <taxon>Alphaproteobacteria</taxon>
        <taxon>Sphingomonadales</taxon>
        <taxon>Sphingomonadaceae</taxon>
        <taxon>Sphingobium</taxon>
    </lineage>
</organism>
<geneLocation type="plasmid" evidence="2 3">
    <name>pSRL2</name>
</geneLocation>
<keyword evidence="2" id="KW-0614">Plasmid</keyword>
<dbReference type="PANTHER" id="PTHR35585">
    <property type="entry name" value="HHE DOMAIN PROTEIN (AFU_ORTHOLOGUE AFUA_4G00730)"/>
    <property type="match status" value="1"/>
</dbReference>
<dbReference type="EMBL" id="CP013072">
    <property type="protein sequence ID" value="APL96560.1"/>
    <property type="molecule type" value="Genomic_DNA"/>
</dbReference>
<dbReference type="PANTHER" id="PTHR35585:SF1">
    <property type="entry name" value="HHE DOMAIN PROTEIN (AFU_ORTHOLOGUE AFUA_4G00730)"/>
    <property type="match status" value="1"/>
</dbReference>
<dbReference type="AlphaFoldDB" id="A0A1L5BUN3"/>
<evidence type="ECO:0000259" key="1">
    <source>
        <dbReference type="Pfam" id="PF01814"/>
    </source>
</evidence>
<dbReference type="Proteomes" id="UP000004550">
    <property type="component" value="Plasmid pSRL2"/>
</dbReference>
<name>A0A1L5BUN3_SPHIB</name>
<protein>
    <recommendedName>
        <fullName evidence="1">Hemerythrin-like domain-containing protein</fullName>
    </recommendedName>
</protein>
<dbReference type="Pfam" id="PF01814">
    <property type="entry name" value="Hemerythrin"/>
    <property type="match status" value="1"/>
</dbReference>
<sequence>MSVIDRFVAAVTPPESEEDRARAREKARAAAGAGDWLDQILQHHQQIEMAFSEAEAAMDASSRTRAQRKLAALLTAHSSAEEAVIYPQLSHDHKTHMAMAYEEQQAAKVQLALLEALDPLGDDWGEKLEHIKGAVAHHVYEEENDRFLHLKEEIPPADQERMTTRYQEEMARYDSGL</sequence>
<dbReference type="InterPro" id="IPR012312">
    <property type="entry name" value="Hemerythrin-like"/>
</dbReference>
<dbReference type="RefSeq" id="WP_007684469.1">
    <property type="nucleotide sequence ID" value="NZ_CP013072.1"/>
</dbReference>
<feature type="domain" description="Hemerythrin-like" evidence="1">
    <location>
        <begin position="38"/>
        <end position="145"/>
    </location>
</feature>
<reference evidence="2 3" key="1">
    <citation type="journal article" date="2012" name="J. Bacteriol.">
        <title>Genome sequence of Sphingobium indicum B90A, a hexachlorocyclohexane-degrading bacterium.</title>
        <authorList>
            <person name="Anand S."/>
            <person name="Sangwan N."/>
            <person name="Lata P."/>
            <person name="Kaur J."/>
            <person name="Dua A."/>
            <person name="Singh A.K."/>
            <person name="Verma M."/>
            <person name="Kaur J."/>
            <person name="Khurana J.P."/>
            <person name="Khurana P."/>
            <person name="Mathur S."/>
            <person name="Lal R."/>
        </authorList>
    </citation>
    <scope>NUCLEOTIDE SEQUENCE [LARGE SCALE GENOMIC DNA]</scope>
    <source>
        <strain evidence="3">DSM 16412 / CCM 7286 / MTCC 6364 / B90A</strain>
        <plasmid evidence="2">pSRL2</plasmid>
    </source>
</reference>
<accession>A0A1L5BUN3</accession>
<evidence type="ECO:0000313" key="2">
    <source>
        <dbReference type="EMBL" id="APL96560.1"/>
    </source>
</evidence>
<evidence type="ECO:0000313" key="3">
    <source>
        <dbReference type="Proteomes" id="UP000004550"/>
    </source>
</evidence>
<proteinExistence type="predicted"/>
<gene>
    <name evidence="2" type="ORF">SIDU_18065</name>
</gene>
<dbReference type="KEGG" id="sinb:SIDU_18065"/>